<proteinExistence type="predicted"/>
<accession>A0A5E7ZU21</accession>
<dbReference type="AlphaFoldDB" id="A0A5E7ZU21"/>
<evidence type="ECO:0000313" key="1">
    <source>
        <dbReference type="EMBL" id="VVT22186.1"/>
    </source>
</evidence>
<dbReference type="EMBL" id="CABVLI010000042">
    <property type="protein sequence ID" value="VVT22186.1"/>
    <property type="molecule type" value="Genomic_DNA"/>
</dbReference>
<name>A0A5E7ZU21_9SPHN</name>
<organism evidence="1 2">
    <name type="scientific">Sphingomonas aurantiaca</name>
    <dbReference type="NCBI Taxonomy" id="185949"/>
    <lineage>
        <taxon>Bacteria</taxon>
        <taxon>Pseudomonadati</taxon>
        <taxon>Pseudomonadota</taxon>
        <taxon>Alphaproteobacteria</taxon>
        <taxon>Sphingomonadales</taxon>
        <taxon>Sphingomonadaceae</taxon>
        <taxon>Sphingomonas</taxon>
    </lineage>
</organism>
<protein>
    <submittedName>
        <fullName evidence="1">Uncharacterized protein</fullName>
    </submittedName>
</protein>
<dbReference type="Proteomes" id="UP000326857">
    <property type="component" value="Unassembled WGS sequence"/>
</dbReference>
<gene>
    <name evidence="1" type="ORF">SPHINGO391_470318</name>
</gene>
<evidence type="ECO:0000313" key="2">
    <source>
        <dbReference type="Proteomes" id="UP000326857"/>
    </source>
</evidence>
<sequence>MSLQRSVCSDLIAGGSTTGAAFASVFAIGSGLVSITSGEAGLELQAASTSSAATAVMGRIFIAGHRFAHAAWSVKAYGPSRAGRAPRSRKASDEAWQIRDDRPQASFLARQSFARLPALAGDATYPPCKRHLIRSP</sequence>
<reference evidence="1 2" key="1">
    <citation type="submission" date="2019-09" db="EMBL/GenBank/DDBJ databases">
        <authorList>
            <person name="Dittami M. S."/>
        </authorList>
    </citation>
    <scope>NUCLEOTIDE SEQUENCE [LARGE SCALE GENOMIC DNA]</scope>
    <source>
        <strain evidence="1">SPHINGO391</strain>
    </source>
</reference>